<evidence type="ECO:0000313" key="2">
    <source>
        <dbReference type="EMBL" id="VVA91011.1"/>
    </source>
</evidence>
<feature type="coiled-coil region" evidence="1">
    <location>
        <begin position="79"/>
        <end position="113"/>
    </location>
</feature>
<dbReference type="PANTHER" id="PTHR31071">
    <property type="entry name" value="GB|AAF24581.1"/>
    <property type="match status" value="1"/>
</dbReference>
<comment type="caution">
    <text evidence="2">The sequence shown here is derived from an EMBL/GenBank/DDBJ whole genome shotgun (WGS) entry which is preliminary data.</text>
</comment>
<keyword evidence="3" id="KW-1185">Reference proteome</keyword>
<dbReference type="InterPro" id="IPR043424">
    <property type="entry name" value="BLT-like"/>
</dbReference>
<reference evidence="2" key="1">
    <citation type="submission" date="2019-07" db="EMBL/GenBank/DDBJ databases">
        <authorList>
            <person name="Dittberner H."/>
        </authorList>
    </citation>
    <scope>NUCLEOTIDE SEQUENCE [LARGE SCALE GENOMIC DNA]</scope>
</reference>
<dbReference type="OrthoDB" id="1104349at2759"/>
<dbReference type="Proteomes" id="UP000489600">
    <property type="component" value="Unassembled WGS sequence"/>
</dbReference>
<dbReference type="PANTHER" id="PTHR31071:SF45">
    <property type="entry name" value="BRANCHLESS TRICHOME-LIKE PROTEIN"/>
    <property type="match status" value="1"/>
</dbReference>
<evidence type="ECO:0000313" key="3">
    <source>
        <dbReference type="Proteomes" id="UP000489600"/>
    </source>
</evidence>
<proteinExistence type="predicted"/>
<name>A0A565ANT0_9BRAS</name>
<protein>
    <submittedName>
        <fullName evidence="2">Uncharacterized protein</fullName>
    </submittedName>
</protein>
<gene>
    <name evidence="2" type="ORF">ANE_LOCUS1456</name>
</gene>
<keyword evidence="1" id="KW-0175">Coiled coil</keyword>
<accession>A0A565ANT0</accession>
<evidence type="ECO:0000256" key="1">
    <source>
        <dbReference type="SAM" id="Coils"/>
    </source>
</evidence>
<dbReference type="EMBL" id="CABITT030000001">
    <property type="protein sequence ID" value="VVA91011.1"/>
    <property type="molecule type" value="Genomic_DNA"/>
</dbReference>
<dbReference type="AlphaFoldDB" id="A0A565ANT0"/>
<organism evidence="2 3">
    <name type="scientific">Arabis nemorensis</name>
    <dbReference type="NCBI Taxonomy" id="586526"/>
    <lineage>
        <taxon>Eukaryota</taxon>
        <taxon>Viridiplantae</taxon>
        <taxon>Streptophyta</taxon>
        <taxon>Embryophyta</taxon>
        <taxon>Tracheophyta</taxon>
        <taxon>Spermatophyta</taxon>
        <taxon>Magnoliopsida</taxon>
        <taxon>eudicotyledons</taxon>
        <taxon>Gunneridae</taxon>
        <taxon>Pentapetalae</taxon>
        <taxon>rosids</taxon>
        <taxon>malvids</taxon>
        <taxon>Brassicales</taxon>
        <taxon>Brassicaceae</taxon>
        <taxon>Arabideae</taxon>
        <taxon>Arabis</taxon>
    </lineage>
</organism>
<sequence length="223" mass="26633">MDSITNWYFGSLETYHSVEPFEKFQEDEFLDISLVPLLQAELWKAQSRIKELEAEKFGSSQEKIRSKRGKKGKETKYENSRLKKKILDMKSSVKRLRRKRDTMEKVCEELVTKICELKTETNRLWDEREEERQMFHIAEMSREEKVRVKLMDANLALQEKYEEMNWFVDELEKSLEMTREVGGIEEMSLRRGKALIKTARSMEVVDNKMDFEGFEFVSDDDDK</sequence>